<evidence type="ECO:0000313" key="9">
    <source>
        <dbReference type="EMBL" id="VYU09834.1"/>
    </source>
</evidence>
<sequence>MIIGKPTENSFRNYIWNILHKEEKMIAKQVRLLICKLSAMLAGMLEREKIIRAEDRAVYEYGFQITIANITNALIVLLIGLITHSIVRVLIFYTVFLSMRMFCGGFHAKTYTRCFCLFGTTCLLCTVAGYGVMEFTNVLSAAVISVVLQGLCLYQMAPVENENHPLSKAEKKKFRSYSMIVFVFWVLIMFLMYTNKYYMIAAVISVTLLSVSILMLIAKQKRGGKTDGYEEERS</sequence>
<dbReference type="GO" id="GO:0009372">
    <property type="term" value="P:quorum sensing"/>
    <property type="evidence" value="ECO:0007669"/>
    <property type="project" value="UniProtKB-KW"/>
</dbReference>
<feature type="transmembrane region" description="Helical" evidence="8">
    <location>
        <begin position="115"/>
        <end position="132"/>
    </location>
</feature>
<keyword evidence="2" id="KW-0673">Quorum sensing</keyword>
<evidence type="ECO:0000256" key="5">
    <source>
        <dbReference type="ARBA" id="ARBA00022801"/>
    </source>
</evidence>
<evidence type="ECO:0000256" key="1">
    <source>
        <dbReference type="ARBA" id="ARBA00022475"/>
    </source>
</evidence>
<dbReference type="EMBL" id="CACRUH010000021">
    <property type="protein sequence ID" value="VYU09834.1"/>
    <property type="molecule type" value="Genomic_DNA"/>
</dbReference>
<keyword evidence="4 8" id="KW-0812">Transmembrane</keyword>
<feature type="transmembrane region" description="Helical" evidence="8">
    <location>
        <begin position="138"/>
        <end position="157"/>
    </location>
</feature>
<name>A0A6N3C3D8_9FIRM</name>
<evidence type="ECO:0000256" key="3">
    <source>
        <dbReference type="ARBA" id="ARBA00022670"/>
    </source>
</evidence>
<dbReference type="GO" id="GO:0006508">
    <property type="term" value="P:proteolysis"/>
    <property type="evidence" value="ECO:0007669"/>
    <property type="project" value="UniProtKB-KW"/>
</dbReference>
<dbReference type="Pfam" id="PF04647">
    <property type="entry name" value="AgrB"/>
    <property type="match status" value="1"/>
</dbReference>
<dbReference type="GO" id="GO:0016020">
    <property type="term" value="C:membrane"/>
    <property type="evidence" value="ECO:0007669"/>
    <property type="project" value="InterPro"/>
</dbReference>
<organism evidence="9">
    <name type="scientific">Hungatella hathewayi</name>
    <dbReference type="NCBI Taxonomy" id="154046"/>
    <lineage>
        <taxon>Bacteria</taxon>
        <taxon>Bacillati</taxon>
        <taxon>Bacillota</taxon>
        <taxon>Clostridia</taxon>
        <taxon>Lachnospirales</taxon>
        <taxon>Lachnospiraceae</taxon>
        <taxon>Hungatella</taxon>
    </lineage>
</organism>
<evidence type="ECO:0000256" key="8">
    <source>
        <dbReference type="SAM" id="Phobius"/>
    </source>
</evidence>
<keyword evidence="7 8" id="KW-0472">Membrane</keyword>
<feature type="transmembrane region" description="Helical" evidence="8">
    <location>
        <begin position="177"/>
        <end position="193"/>
    </location>
</feature>
<dbReference type="InterPro" id="IPR006741">
    <property type="entry name" value="AgrB"/>
</dbReference>
<dbReference type="AlphaFoldDB" id="A0A6N3C3D8"/>
<gene>
    <name evidence="9" type="ORF">CHLFYP18_06336</name>
</gene>
<reference evidence="9" key="1">
    <citation type="submission" date="2019-11" db="EMBL/GenBank/DDBJ databases">
        <authorList>
            <person name="Feng L."/>
        </authorList>
    </citation>
    <scope>NUCLEOTIDE SEQUENCE</scope>
    <source>
        <strain evidence="9">ChathewayiLFYP18</strain>
    </source>
</reference>
<dbReference type="GO" id="GO:0008233">
    <property type="term" value="F:peptidase activity"/>
    <property type="evidence" value="ECO:0007669"/>
    <property type="project" value="UniProtKB-KW"/>
</dbReference>
<evidence type="ECO:0000256" key="4">
    <source>
        <dbReference type="ARBA" id="ARBA00022692"/>
    </source>
</evidence>
<accession>A0A6N3C3D8</accession>
<keyword evidence="3" id="KW-0645">Protease</keyword>
<keyword evidence="5" id="KW-0378">Hydrolase</keyword>
<evidence type="ECO:0000256" key="7">
    <source>
        <dbReference type="ARBA" id="ARBA00023136"/>
    </source>
</evidence>
<evidence type="ECO:0000256" key="6">
    <source>
        <dbReference type="ARBA" id="ARBA00022989"/>
    </source>
</evidence>
<proteinExistence type="predicted"/>
<protein>
    <submittedName>
        <fullName evidence="9">Putative accessory gene regulator protein</fullName>
    </submittedName>
</protein>
<dbReference type="SMART" id="SM00793">
    <property type="entry name" value="AgrB"/>
    <property type="match status" value="1"/>
</dbReference>
<evidence type="ECO:0000256" key="2">
    <source>
        <dbReference type="ARBA" id="ARBA00022654"/>
    </source>
</evidence>
<feature type="transmembrane region" description="Helical" evidence="8">
    <location>
        <begin position="199"/>
        <end position="218"/>
    </location>
</feature>
<keyword evidence="6 8" id="KW-1133">Transmembrane helix</keyword>
<keyword evidence="1" id="KW-1003">Cell membrane</keyword>